<name>A0ABX4UAM5_9PSED</name>
<dbReference type="Proteomes" id="UP000234839">
    <property type="component" value="Unassembled WGS sequence"/>
</dbReference>
<sequence>FIIEKLGDWCPGILPNQEVFFRISLIYFGEVLLKSAPGWRTDNCSYRSVEESGLGDCVLGPVAGYDYVQSWTWKLRPTPSTHPALFFGITRPQKS</sequence>
<keyword evidence="2" id="KW-1185">Reference proteome</keyword>
<organism evidence="1 2">
    <name type="scientific">Pseudomonas guariconensis</name>
    <dbReference type="NCBI Taxonomy" id="1288410"/>
    <lineage>
        <taxon>Bacteria</taxon>
        <taxon>Pseudomonadati</taxon>
        <taxon>Pseudomonadota</taxon>
        <taxon>Gammaproteobacteria</taxon>
        <taxon>Pseudomonadales</taxon>
        <taxon>Pseudomonadaceae</taxon>
        <taxon>Pseudomonas</taxon>
    </lineage>
</organism>
<feature type="non-terminal residue" evidence="1">
    <location>
        <position position="1"/>
    </location>
</feature>
<protein>
    <submittedName>
        <fullName evidence="1">Uncharacterized protein</fullName>
    </submittedName>
</protein>
<comment type="caution">
    <text evidence="1">The sequence shown here is derived from an EMBL/GenBank/DDBJ whole genome shotgun (WGS) entry which is preliminary data.</text>
</comment>
<proteinExistence type="predicted"/>
<dbReference type="EMBL" id="PJCP01000020">
    <property type="protein sequence ID" value="PLV22215.1"/>
    <property type="molecule type" value="Genomic_DNA"/>
</dbReference>
<evidence type="ECO:0000313" key="1">
    <source>
        <dbReference type="EMBL" id="PLV22215.1"/>
    </source>
</evidence>
<accession>A0ABX4UAM5</accession>
<gene>
    <name evidence="1" type="ORF">CXG53_20540</name>
</gene>
<dbReference type="RefSeq" id="WP_206605408.1">
    <property type="nucleotide sequence ID" value="NZ_PJCP01000020.1"/>
</dbReference>
<evidence type="ECO:0000313" key="2">
    <source>
        <dbReference type="Proteomes" id="UP000234839"/>
    </source>
</evidence>
<reference evidence="1 2" key="1">
    <citation type="submission" date="2017-12" db="EMBL/GenBank/DDBJ databases">
        <title>Detection of the carbapenemase gene blaVIM-5 in members of the Pseudomonas putida group isolated from polluted Nigerian wetlands.</title>
        <authorList>
            <person name="Adelowo O."/>
            <person name="Vollmers J."/>
            <person name="Maeusezahl I."/>
            <person name="Kaster A.-K."/>
            <person name="Mueller J.A."/>
        </authorList>
    </citation>
    <scope>NUCLEOTIDE SEQUENCE [LARGE SCALE GENOMIC DNA]</scope>
    <source>
        <strain evidence="1 2">MR119</strain>
    </source>
</reference>